<gene>
    <name evidence="10" type="ORF">B1A_14663</name>
</gene>
<name>T0ZP61_9ZZZZ</name>
<dbReference type="GO" id="GO:0055085">
    <property type="term" value="P:transmembrane transport"/>
    <property type="evidence" value="ECO:0007669"/>
    <property type="project" value="InterPro"/>
</dbReference>
<proteinExistence type="predicted"/>
<keyword evidence="7 8" id="KW-0472">Membrane</keyword>
<dbReference type="PANTHER" id="PTHR43357:SF4">
    <property type="entry name" value="INNER MEMBRANE ABC TRANSPORTER PERMEASE PROTEIN YDCV"/>
    <property type="match status" value="1"/>
</dbReference>
<feature type="transmembrane region" description="Helical" evidence="8">
    <location>
        <begin position="84"/>
        <end position="105"/>
    </location>
</feature>
<evidence type="ECO:0000256" key="3">
    <source>
        <dbReference type="ARBA" id="ARBA00022475"/>
    </source>
</evidence>
<keyword evidence="5 8" id="KW-0812">Transmembrane</keyword>
<dbReference type="SUPFAM" id="SSF161098">
    <property type="entry name" value="MetI-like"/>
    <property type="match status" value="1"/>
</dbReference>
<reference evidence="10" key="1">
    <citation type="submission" date="2013-08" db="EMBL/GenBank/DDBJ databases">
        <authorList>
            <person name="Mendez C."/>
            <person name="Richter M."/>
            <person name="Ferrer M."/>
            <person name="Sanchez J."/>
        </authorList>
    </citation>
    <scope>NUCLEOTIDE SEQUENCE</scope>
</reference>
<keyword evidence="4" id="KW-0997">Cell inner membrane</keyword>
<dbReference type="GO" id="GO:0005886">
    <property type="term" value="C:plasma membrane"/>
    <property type="evidence" value="ECO:0007669"/>
    <property type="project" value="UniProtKB-SubCell"/>
</dbReference>
<feature type="transmembrane region" description="Helical" evidence="8">
    <location>
        <begin position="44"/>
        <end position="72"/>
    </location>
</feature>
<evidence type="ECO:0000256" key="5">
    <source>
        <dbReference type="ARBA" id="ARBA00022692"/>
    </source>
</evidence>
<dbReference type="PANTHER" id="PTHR43357">
    <property type="entry name" value="INNER MEMBRANE ABC TRANSPORTER PERMEASE PROTEIN YDCV"/>
    <property type="match status" value="1"/>
</dbReference>
<evidence type="ECO:0000256" key="7">
    <source>
        <dbReference type="ARBA" id="ARBA00023136"/>
    </source>
</evidence>
<protein>
    <submittedName>
        <fullName evidence="10">Binding-protein-dependent transport system inner membrane component</fullName>
    </submittedName>
</protein>
<sequence>MLLLAGAYFLIPLYAGLKFSLQGVSGGFSFLAFQKLPSAPGFSAALTLSLKLAVATMVVSTLLMVPTAIYVHVRLPRLRRMMDVVTILPIVIPPIVLIVGVLGVFPEWAKASPYLLSFMYVILAMPFVYRSLDAGLGAIDLKTLTEASRSL</sequence>
<feature type="non-terminal residue" evidence="10">
    <location>
        <position position="151"/>
    </location>
</feature>
<dbReference type="Gene3D" id="1.10.3720.10">
    <property type="entry name" value="MetI-like"/>
    <property type="match status" value="1"/>
</dbReference>
<reference evidence="10" key="2">
    <citation type="journal article" date="2014" name="ISME J.">
        <title>Microbial stratification in low pH oxic and suboxic macroscopic growths along an acid mine drainage.</title>
        <authorList>
            <person name="Mendez-Garcia C."/>
            <person name="Mesa V."/>
            <person name="Sprenger R.R."/>
            <person name="Richter M."/>
            <person name="Diez M.S."/>
            <person name="Solano J."/>
            <person name="Bargiela R."/>
            <person name="Golyshina O.V."/>
            <person name="Manteca A."/>
            <person name="Ramos J.L."/>
            <person name="Gallego J.R."/>
            <person name="Llorente I."/>
            <person name="Martins Dos Santos V.A."/>
            <person name="Jensen O.N."/>
            <person name="Pelaez A.I."/>
            <person name="Sanchez J."/>
            <person name="Ferrer M."/>
        </authorList>
    </citation>
    <scope>NUCLEOTIDE SEQUENCE</scope>
</reference>
<comment type="caution">
    <text evidence="10">The sequence shown here is derived from an EMBL/GenBank/DDBJ whole genome shotgun (WGS) entry which is preliminary data.</text>
</comment>
<dbReference type="InterPro" id="IPR035906">
    <property type="entry name" value="MetI-like_sf"/>
</dbReference>
<feature type="transmembrane region" description="Helical" evidence="8">
    <location>
        <begin position="111"/>
        <end position="129"/>
    </location>
</feature>
<evidence type="ECO:0000256" key="2">
    <source>
        <dbReference type="ARBA" id="ARBA00022448"/>
    </source>
</evidence>
<evidence type="ECO:0000256" key="8">
    <source>
        <dbReference type="SAM" id="Phobius"/>
    </source>
</evidence>
<evidence type="ECO:0000259" key="9">
    <source>
        <dbReference type="PROSITE" id="PS50928"/>
    </source>
</evidence>
<evidence type="ECO:0000256" key="1">
    <source>
        <dbReference type="ARBA" id="ARBA00004429"/>
    </source>
</evidence>
<evidence type="ECO:0000256" key="4">
    <source>
        <dbReference type="ARBA" id="ARBA00022519"/>
    </source>
</evidence>
<evidence type="ECO:0000313" key="10">
    <source>
        <dbReference type="EMBL" id="EQD46307.1"/>
    </source>
</evidence>
<comment type="subcellular location">
    <subcellularLocation>
        <location evidence="1">Cell inner membrane</location>
        <topology evidence="1">Multi-pass membrane protein</topology>
    </subcellularLocation>
</comment>
<organism evidence="10">
    <name type="scientific">mine drainage metagenome</name>
    <dbReference type="NCBI Taxonomy" id="410659"/>
    <lineage>
        <taxon>unclassified sequences</taxon>
        <taxon>metagenomes</taxon>
        <taxon>ecological metagenomes</taxon>
    </lineage>
</organism>
<dbReference type="EMBL" id="AUZX01010767">
    <property type="protein sequence ID" value="EQD46307.1"/>
    <property type="molecule type" value="Genomic_DNA"/>
</dbReference>
<evidence type="ECO:0000256" key="6">
    <source>
        <dbReference type="ARBA" id="ARBA00022989"/>
    </source>
</evidence>
<keyword evidence="6 8" id="KW-1133">Transmembrane helix</keyword>
<accession>T0ZP61</accession>
<keyword evidence="3" id="KW-1003">Cell membrane</keyword>
<dbReference type="AlphaFoldDB" id="T0ZP61"/>
<keyword evidence="2" id="KW-0813">Transport</keyword>
<feature type="domain" description="ABC transmembrane type-1" evidence="9">
    <location>
        <begin position="46"/>
        <end position="151"/>
    </location>
</feature>
<dbReference type="PROSITE" id="PS50928">
    <property type="entry name" value="ABC_TM1"/>
    <property type="match status" value="1"/>
</dbReference>
<dbReference type="InterPro" id="IPR000515">
    <property type="entry name" value="MetI-like"/>
</dbReference>